<keyword evidence="4 8" id="KW-0812">Transmembrane</keyword>
<keyword evidence="10" id="KW-1185">Reference proteome</keyword>
<feature type="transmembrane region" description="Helical" evidence="8">
    <location>
        <begin position="132"/>
        <end position="154"/>
    </location>
</feature>
<feature type="compositionally biased region" description="Low complexity" evidence="7">
    <location>
        <begin position="1"/>
        <end position="12"/>
    </location>
</feature>
<accession>A0ABN6XE06</accession>
<evidence type="ECO:0000256" key="3">
    <source>
        <dbReference type="ARBA" id="ARBA00022475"/>
    </source>
</evidence>
<dbReference type="Proteomes" id="UP001321475">
    <property type="component" value="Chromosome"/>
</dbReference>
<comment type="similarity">
    <text evidence="2">Belongs to the UPF0324 family.</text>
</comment>
<evidence type="ECO:0000256" key="5">
    <source>
        <dbReference type="ARBA" id="ARBA00022989"/>
    </source>
</evidence>
<evidence type="ECO:0000313" key="10">
    <source>
        <dbReference type="Proteomes" id="UP001321475"/>
    </source>
</evidence>
<feature type="transmembrane region" description="Helical" evidence="8">
    <location>
        <begin position="351"/>
        <end position="371"/>
    </location>
</feature>
<evidence type="ECO:0000256" key="1">
    <source>
        <dbReference type="ARBA" id="ARBA00004651"/>
    </source>
</evidence>
<evidence type="ECO:0000313" key="9">
    <source>
        <dbReference type="EMBL" id="BDZ43076.1"/>
    </source>
</evidence>
<feature type="transmembrane region" description="Helical" evidence="8">
    <location>
        <begin position="209"/>
        <end position="232"/>
    </location>
</feature>
<feature type="compositionally biased region" description="Polar residues" evidence="7">
    <location>
        <begin position="321"/>
        <end position="330"/>
    </location>
</feature>
<evidence type="ECO:0000256" key="7">
    <source>
        <dbReference type="SAM" id="MobiDB-lite"/>
    </source>
</evidence>
<evidence type="ECO:0000256" key="8">
    <source>
        <dbReference type="SAM" id="Phobius"/>
    </source>
</evidence>
<keyword evidence="3" id="KW-1003">Cell membrane</keyword>
<keyword evidence="5 8" id="KW-1133">Transmembrane helix</keyword>
<feature type="region of interest" description="Disordered" evidence="7">
    <location>
        <begin position="321"/>
        <end position="345"/>
    </location>
</feature>
<dbReference type="PANTHER" id="PTHR30106:SF2">
    <property type="entry name" value="UPF0324 INNER MEMBRANE PROTEIN YEIH"/>
    <property type="match status" value="1"/>
</dbReference>
<feature type="transmembrane region" description="Helical" evidence="8">
    <location>
        <begin position="70"/>
        <end position="87"/>
    </location>
</feature>
<feature type="transmembrane region" description="Helical" evidence="8">
    <location>
        <begin position="166"/>
        <end position="187"/>
    </location>
</feature>
<evidence type="ECO:0000256" key="2">
    <source>
        <dbReference type="ARBA" id="ARBA00007977"/>
    </source>
</evidence>
<comment type="subcellular location">
    <subcellularLocation>
        <location evidence="1">Cell membrane</location>
        <topology evidence="1">Multi-pass membrane protein</topology>
    </subcellularLocation>
</comment>
<keyword evidence="6 8" id="KW-0472">Membrane</keyword>
<dbReference type="InterPro" id="IPR018383">
    <property type="entry name" value="UPF0324_pro"/>
</dbReference>
<feature type="transmembrane region" description="Helical" evidence="8">
    <location>
        <begin position="409"/>
        <end position="431"/>
    </location>
</feature>
<protein>
    <recommendedName>
        <fullName evidence="11">Integral membrane protein (TIGR00698 family)</fullName>
    </recommendedName>
</protein>
<sequence>MTQYSPPTATADPTRDPAPEATTVVRPSPREGSPTSAGTWRRRAPGLLVVAIATAGTLLLGGLVPTVSPLVLALALGAVVGSVLGARSEPSGRRGHVLAATRAGTDWTASRVLRAAVVLLGLQLSIPQVLALGWQGILVVVTSVVVTFSATLALGRVLKVDRITTLLVATGFSICGAAAISAMKGVVDDGADPGDTVEAREARRARDDALAAALALVTIYGSLAVVVVPWLAGLMAMDDHQAGLWIGASTQEVAQVVAAAGTISTVALATATVAKLARVALLAPLVAGAGIVSARRARAAGARAADAGAGGPAAATDVVTTGSATHTASSDSHRSHGTTGAPAGGRRTSPVPLFVVGFVLAVLLRSTGILPDAVLDVAKTLTTVLFVGSMFAMGLGVDLPHLVRTGRRTLVLGALSWLVILAVSLAGVLLLV</sequence>
<evidence type="ECO:0000256" key="6">
    <source>
        <dbReference type="ARBA" id="ARBA00023136"/>
    </source>
</evidence>
<feature type="region of interest" description="Disordered" evidence="7">
    <location>
        <begin position="1"/>
        <end position="40"/>
    </location>
</feature>
<dbReference type="Pfam" id="PF03601">
    <property type="entry name" value="Cons_hypoth698"/>
    <property type="match status" value="2"/>
</dbReference>
<name>A0ABN6XE06_9CELL</name>
<feature type="transmembrane region" description="Helical" evidence="8">
    <location>
        <begin position="377"/>
        <end position="397"/>
    </location>
</feature>
<evidence type="ECO:0008006" key="11">
    <source>
        <dbReference type="Google" id="ProtNLM"/>
    </source>
</evidence>
<dbReference type="EMBL" id="AP027729">
    <property type="protein sequence ID" value="BDZ43076.1"/>
    <property type="molecule type" value="Genomic_DNA"/>
</dbReference>
<dbReference type="RefSeq" id="WP_286217405.1">
    <property type="nucleotide sequence ID" value="NZ_AP027729.1"/>
</dbReference>
<organism evidence="9 10">
    <name type="scientific">Paraoerskovia sediminicola</name>
    <dbReference type="NCBI Taxonomy" id="1138587"/>
    <lineage>
        <taxon>Bacteria</taxon>
        <taxon>Bacillati</taxon>
        <taxon>Actinomycetota</taxon>
        <taxon>Actinomycetes</taxon>
        <taxon>Micrococcales</taxon>
        <taxon>Cellulomonadaceae</taxon>
        <taxon>Paraoerskovia</taxon>
    </lineage>
</organism>
<feature type="transmembrane region" description="Helical" evidence="8">
    <location>
        <begin position="46"/>
        <end position="64"/>
    </location>
</feature>
<gene>
    <name evidence="9" type="ORF">GCM10025865_23750</name>
</gene>
<evidence type="ECO:0000256" key="4">
    <source>
        <dbReference type="ARBA" id="ARBA00022692"/>
    </source>
</evidence>
<dbReference type="PANTHER" id="PTHR30106">
    <property type="entry name" value="INNER MEMBRANE PROTEIN YEIH-RELATED"/>
    <property type="match status" value="1"/>
</dbReference>
<feature type="transmembrane region" description="Helical" evidence="8">
    <location>
        <begin position="108"/>
        <end position="126"/>
    </location>
</feature>
<reference evidence="10" key="1">
    <citation type="journal article" date="2019" name="Int. J. Syst. Evol. Microbiol.">
        <title>The Global Catalogue of Microorganisms (GCM) 10K type strain sequencing project: providing services to taxonomists for standard genome sequencing and annotation.</title>
        <authorList>
            <consortium name="The Broad Institute Genomics Platform"/>
            <consortium name="The Broad Institute Genome Sequencing Center for Infectious Disease"/>
            <person name="Wu L."/>
            <person name="Ma J."/>
        </authorList>
    </citation>
    <scope>NUCLEOTIDE SEQUENCE [LARGE SCALE GENOMIC DNA]</scope>
    <source>
        <strain evidence="10">NBRC 108565</strain>
    </source>
</reference>
<proteinExistence type="inferred from homology"/>